<feature type="compositionally biased region" description="Low complexity" evidence="1">
    <location>
        <begin position="212"/>
        <end position="249"/>
    </location>
</feature>
<feature type="compositionally biased region" description="Basic and acidic residues" evidence="1">
    <location>
        <begin position="263"/>
        <end position="280"/>
    </location>
</feature>
<organism evidence="3 4">
    <name type="scientific">Paramecium tetraurelia</name>
    <dbReference type="NCBI Taxonomy" id="5888"/>
    <lineage>
        <taxon>Eukaryota</taxon>
        <taxon>Sar</taxon>
        <taxon>Alveolata</taxon>
        <taxon>Ciliophora</taxon>
        <taxon>Intramacronucleata</taxon>
        <taxon>Oligohymenophorea</taxon>
        <taxon>Peniculida</taxon>
        <taxon>Parameciidae</taxon>
        <taxon>Paramecium</taxon>
    </lineage>
</organism>
<feature type="region of interest" description="Disordered" evidence="1">
    <location>
        <begin position="179"/>
        <end position="313"/>
    </location>
</feature>
<proteinExistence type="predicted"/>
<dbReference type="PANTHER" id="PTHR10699:SF11">
    <property type="entry name" value="IGLOO, ISOFORM A"/>
    <property type="match status" value="1"/>
</dbReference>
<dbReference type="HOGENOM" id="CLU_077274_0_0_1"/>
<dbReference type="GeneID" id="5047271"/>
<dbReference type="InterPro" id="IPR003117">
    <property type="entry name" value="cAMP_dep_PK_reg_su_I/II_a/b"/>
</dbReference>
<gene>
    <name evidence="3" type="ORF">GSPATT00026436001</name>
</gene>
<evidence type="ECO:0000256" key="1">
    <source>
        <dbReference type="SAM" id="MobiDB-lite"/>
    </source>
</evidence>
<protein>
    <recommendedName>
        <fullName evidence="2">RIIa domain-containing protein</fullName>
    </recommendedName>
</protein>
<reference evidence="3 4" key="1">
    <citation type="journal article" date="2006" name="Nature">
        <title>Global trends of whole-genome duplications revealed by the ciliate Paramecium tetraurelia.</title>
        <authorList>
            <consortium name="Genoscope"/>
            <person name="Aury J.-M."/>
            <person name="Jaillon O."/>
            <person name="Duret L."/>
            <person name="Noel B."/>
            <person name="Jubin C."/>
            <person name="Porcel B.M."/>
            <person name="Segurens B."/>
            <person name="Daubin V."/>
            <person name="Anthouard V."/>
            <person name="Aiach N."/>
            <person name="Arnaiz O."/>
            <person name="Billaut A."/>
            <person name="Beisson J."/>
            <person name="Blanc I."/>
            <person name="Bouhouche K."/>
            <person name="Camara F."/>
            <person name="Duharcourt S."/>
            <person name="Guigo R."/>
            <person name="Gogendeau D."/>
            <person name="Katinka M."/>
            <person name="Keller A.-M."/>
            <person name="Kissmehl R."/>
            <person name="Klotz C."/>
            <person name="Koll F."/>
            <person name="Le Moue A."/>
            <person name="Lepere C."/>
            <person name="Malinsky S."/>
            <person name="Nowacki M."/>
            <person name="Nowak J.K."/>
            <person name="Plattner H."/>
            <person name="Poulain J."/>
            <person name="Ruiz F."/>
            <person name="Serrano V."/>
            <person name="Zagulski M."/>
            <person name="Dessen P."/>
            <person name="Betermier M."/>
            <person name="Weissenbach J."/>
            <person name="Scarpelli C."/>
            <person name="Schachter V."/>
            <person name="Sperling L."/>
            <person name="Meyer E."/>
            <person name="Cohen J."/>
            <person name="Wincker P."/>
        </authorList>
    </citation>
    <scope>NUCLEOTIDE SEQUENCE [LARGE SCALE GENOMIC DNA]</scope>
    <source>
        <strain evidence="3 4">Stock d4-2</strain>
    </source>
</reference>
<dbReference type="KEGG" id="ptm:GSPATT00026436001"/>
<dbReference type="Gene3D" id="1.20.890.10">
    <property type="entry name" value="cAMP-dependent protein kinase regulatory subunit, dimerization-anchoring domain"/>
    <property type="match status" value="1"/>
</dbReference>
<keyword evidence="4" id="KW-1185">Reference proteome</keyword>
<name>A0EFM2_PARTE</name>
<dbReference type="AlphaFoldDB" id="A0EFM2"/>
<dbReference type="EMBL" id="CT868675">
    <property type="protein sequence ID" value="CAK94113.1"/>
    <property type="molecule type" value="Genomic_DNA"/>
</dbReference>
<dbReference type="SMART" id="SM00394">
    <property type="entry name" value="RIIa"/>
    <property type="match status" value="1"/>
</dbReference>
<feature type="compositionally biased region" description="Polar residues" evidence="1">
    <location>
        <begin position="89"/>
        <end position="116"/>
    </location>
</feature>
<evidence type="ECO:0000313" key="4">
    <source>
        <dbReference type="Proteomes" id="UP000000600"/>
    </source>
</evidence>
<dbReference type="SUPFAM" id="SSF47391">
    <property type="entry name" value="Dimerization-anchoring domain of cAMP-dependent PK regulatory subunit"/>
    <property type="match status" value="1"/>
</dbReference>
<dbReference type="RefSeq" id="XP_001461486.1">
    <property type="nucleotide sequence ID" value="XM_001461449.2"/>
</dbReference>
<dbReference type="Proteomes" id="UP000000600">
    <property type="component" value="Unassembled WGS sequence"/>
</dbReference>
<feature type="region of interest" description="Disordered" evidence="1">
    <location>
        <begin position="89"/>
        <end position="120"/>
    </location>
</feature>
<evidence type="ECO:0000313" key="3">
    <source>
        <dbReference type="EMBL" id="CAK94113.1"/>
    </source>
</evidence>
<dbReference type="PANTHER" id="PTHR10699">
    <property type="entry name" value="NEUROMODULIN"/>
    <property type="match status" value="1"/>
</dbReference>
<feature type="compositionally biased region" description="Basic and acidic residues" evidence="1">
    <location>
        <begin position="189"/>
        <end position="203"/>
    </location>
</feature>
<accession>A0EFM2</accession>
<evidence type="ECO:0000259" key="2">
    <source>
        <dbReference type="SMART" id="SM00394"/>
    </source>
</evidence>
<dbReference type="OrthoDB" id="415111at2759"/>
<feature type="compositionally biased region" description="Polar residues" evidence="1">
    <location>
        <begin position="293"/>
        <end position="307"/>
    </location>
</feature>
<dbReference type="OMA" id="WIVEQQE"/>
<dbReference type="Pfam" id="PF02197">
    <property type="entry name" value="RIIa"/>
    <property type="match status" value="1"/>
</dbReference>
<dbReference type="eggNOG" id="ENOG502SBYW">
    <property type="taxonomic scope" value="Eukaryota"/>
</dbReference>
<dbReference type="InParanoid" id="A0EFM2"/>
<dbReference type="PROSITE" id="PS50096">
    <property type="entry name" value="IQ"/>
    <property type="match status" value="1"/>
</dbReference>
<sequence length="313" mass="36817">MASKYLQKYPVPEGFHQILHDFAREVLRDQPDDIIKYGADYFECMTQGKEFKFESKYNIAKGEAPARVHKPPKPSNMTEKAKIVVEMSNNRPDSQQVKRVGSGNPNNVSHVSSQGSFPEEKKAAKEYVNNLYDKVTKDIDEFENPIVEQTEELPKLTSFDDRDMQNIIKIQAAAKGKIVRNQVNKNQKKSKEEDLKLKEKIIDEQEQEQEQQYEQQQEQEQQMNEQQEQQMNEQQEQQMIEQQEQQMIEQQEEWIAEQQEAQMIEKQELQEDGDQQKNEEDNQTGQVEEASILETQEVNKNFNQHQEFGQEEE</sequence>
<feature type="domain" description="RIIa" evidence="2">
    <location>
        <begin position="13"/>
        <end position="50"/>
    </location>
</feature>
<dbReference type="CDD" id="cd22984">
    <property type="entry name" value="DD_CrRSP7-like"/>
    <property type="match status" value="1"/>
</dbReference>